<organism evidence="1">
    <name type="scientific">Oppiella nova</name>
    <dbReference type="NCBI Taxonomy" id="334625"/>
    <lineage>
        <taxon>Eukaryota</taxon>
        <taxon>Metazoa</taxon>
        <taxon>Ecdysozoa</taxon>
        <taxon>Arthropoda</taxon>
        <taxon>Chelicerata</taxon>
        <taxon>Arachnida</taxon>
        <taxon>Acari</taxon>
        <taxon>Acariformes</taxon>
        <taxon>Sarcoptiformes</taxon>
        <taxon>Oribatida</taxon>
        <taxon>Brachypylina</taxon>
        <taxon>Oppioidea</taxon>
        <taxon>Oppiidae</taxon>
        <taxon>Oppiella</taxon>
    </lineage>
</organism>
<evidence type="ECO:0000313" key="2">
    <source>
        <dbReference type="Proteomes" id="UP000728032"/>
    </source>
</evidence>
<keyword evidence="2" id="KW-1185">Reference proteome</keyword>
<reference evidence="1" key="1">
    <citation type="submission" date="2020-11" db="EMBL/GenBank/DDBJ databases">
        <authorList>
            <person name="Tran Van P."/>
        </authorList>
    </citation>
    <scope>NUCLEOTIDE SEQUENCE</scope>
</reference>
<sequence length="111" mass="12945">MYWRQCYRLPKCLTFKCKEHEVCQQDPPTSAPKCVHDKDYIPDGDKYVKVDACEPNYRNVKGLSKVACSKKFAKCQTKLDDPSDWECTCPTNYQVNPMRQSVPQKCVNHQH</sequence>
<dbReference type="AlphaFoldDB" id="A0A7R9LTQ7"/>
<dbReference type="Proteomes" id="UP000728032">
    <property type="component" value="Unassembled WGS sequence"/>
</dbReference>
<evidence type="ECO:0000313" key="1">
    <source>
        <dbReference type="EMBL" id="CAD7647495.1"/>
    </source>
</evidence>
<name>A0A7R9LTQ7_9ACAR</name>
<dbReference type="EMBL" id="OC917593">
    <property type="protein sequence ID" value="CAD7647495.1"/>
    <property type="molecule type" value="Genomic_DNA"/>
</dbReference>
<dbReference type="EMBL" id="CAJPVJ010002768">
    <property type="protein sequence ID" value="CAG2166761.1"/>
    <property type="molecule type" value="Genomic_DNA"/>
</dbReference>
<gene>
    <name evidence="1" type="ORF">ONB1V03_LOCUS6276</name>
</gene>
<protein>
    <submittedName>
        <fullName evidence="1">Uncharacterized protein</fullName>
    </submittedName>
</protein>
<proteinExistence type="predicted"/>
<accession>A0A7R9LTQ7</accession>